<organism evidence="1 2">
    <name type="scientific">Halopenitus salinus</name>
    <dbReference type="NCBI Taxonomy" id="1198295"/>
    <lineage>
        <taxon>Archaea</taxon>
        <taxon>Methanobacteriati</taxon>
        <taxon>Methanobacteriota</taxon>
        <taxon>Stenosarchaea group</taxon>
        <taxon>Halobacteria</taxon>
        <taxon>Halobacteriales</taxon>
        <taxon>Haloferacaceae</taxon>
        <taxon>Halopenitus</taxon>
    </lineage>
</organism>
<accession>A0ABD5UVI6</accession>
<dbReference type="AlphaFoldDB" id="A0ABD5UVI6"/>
<keyword evidence="2" id="KW-1185">Reference proteome</keyword>
<reference evidence="1 2" key="1">
    <citation type="journal article" date="2019" name="Int. J. Syst. Evol. Microbiol.">
        <title>The Global Catalogue of Microorganisms (GCM) 10K type strain sequencing project: providing services to taxonomists for standard genome sequencing and annotation.</title>
        <authorList>
            <consortium name="The Broad Institute Genomics Platform"/>
            <consortium name="The Broad Institute Genome Sequencing Center for Infectious Disease"/>
            <person name="Wu L."/>
            <person name="Ma J."/>
        </authorList>
    </citation>
    <scope>NUCLEOTIDE SEQUENCE [LARGE SCALE GENOMIC DNA]</scope>
    <source>
        <strain evidence="1 2">SKJ47</strain>
    </source>
</reference>
<comment type="caution">
    <text evidence="1">The sequence shown here is derived from an EMBL/GenBank/DDBJ whole genome shotgun (WGS) entry which is preliminary data.</text>
</comment>
<evidence type="ECO:0000313" key="2">
    <source>
        <dbReference type="Proteomes" id="UP001596296"/>
    </source>
</evidence>
<proteinExistence type="predicted"/>
<dbReference type="Proteomes" id="UP001596296">
    <property type="component" value="Unassembled WGS sequence"/>
</dbReference>
<protein>
    <submittedName>
        <fullName evidence="1">DUF5804 family protein</fullName>
    </submittedName>
</protein>
<gene>
    <name evidence="1" type="ORF">ACFQE9_12480</name>
</gene>
<dbReference type="Pfam" id="PF19120">
    <property type="entry name" value="DUF5804"/>
    <property type="match status" value="1"/>
</dbReference>
<name>A0ABD5UVI6_9EURY</name>
<sequence length="150" mass="16814">MTTVCLVGKPDVTLAYELLSRETARDALSTYEIDEPFENAIAVETVSLGAAVSLCNDLKWYRDRFVAESLVRDPSVDPDEWLSAALARRVRDGEVPPEQTDRRLAVFGVRDGRLVDPRYVLREQGTVPKREGDDVEETVVVRVTAEEFEG</sequence>
<dbReference type="EMBL" id="JBHSXL010000009">
    <property type="protein sequence ID" value="MFC6893414.1"/>
    <property type="molecule type" value="Genomic_DNA"/>
</dbReference>
<dbReference type="RefSeq" id="WP_379745080.1">
    <property type="nucleotide sequence ID" value="NZ_JBHSVN010000001.1"/>
</dbReference>
<evidence type="ECO:0000313" key="1">
    <source>
        <dbReference type="EMBL" id="MFC6893414.1"/>
    </source>
</evidence>
<dbReference type="InterPro" id="IPR043827">
    <property type="entry name" value="DUF5804"/>
</dbReference>